<keyword evidence="2" id="KW-1185">Reference proteome</keyword>
<proteinExistence type="predicted"/>
<feature type="non-terminal residue" evidence="1">
    <location>
        <position position="1"/>
    </location>
</feature>
<organism evidence="1 2">
    <name type="scientific">Pristionchus entomophagus</name>
    <dbReference type="NCBI Taxonomy" id="358040"/>
    <lineage>
        <taxon>Eukaryota</taxon>
        <taxon>Metazoa</taxon>
        <taxon>Ecdysozoa</taxon>
        <taxon>Nematoda</taxon>
        <taxon>Chromadorea</taxon>
        <taxon>Rhabditida</taxon>
        <taxon>Rhabditina</taxon>
        <taxon>Diplogasteromorpha</taxon>
        <taxon>Diplogasteroidea</taxon>
        <taxon>Neodiplogasteridae</taxon>
        <taxon>Pristionchus</taxon>
    </lineage>
</organism>
<dbReference type="EMBL" id="BTSX01000004">
    <property type="protein sequence ID" value="GMS96561.1"/>
    <property type="molecule type" value="Genomic_DNA"/>
</dbReference>
<dbReference type="Proteomes" id="UP001432027">
    <property type="component" value="Unassembled WGS sequence"/>
</dbReference>
<comment type="caution">
    <text evidence="1">The sequence shown here is derived from an EMBL/GenBank/DDBJ whole genome shotgun (WGS) entry which is preliminary data.</text>
</comment>
<gene>
    <name evidence="1" type="ORF">PENTCL1PPCAC_18736</name>
</gene>
<name>A0AAV5TQE9_9BILA</name>
<protein>
    <submittedName>
        <fullName evidence="1">Uncharacterized protein</fullName>
    </submittedName>
</protein>
<dbReference type="AlphaFoldDB" id="A0AAV5TQE9"/>
<reference evidence="1" key="1">
    <citation type="submission" date="2023-10" db="EMBL/GenBank/DDBJ databases">
        <title>Genome assembly of Pristionchus species.</title>
        <authorList>
            <person name="Yoshida K."/>
            <person name="Sommer R.J."/>
        </authorList>
    </citation>
    <scope>NUCLEOTIDE SEQUENCE</scope>
    <source>
        <strain evidence="1">RS0144</strain>
    </source>
</reference>
<sequence length="145" mass="16775">ALSKLVYPHRFYPSKAILPALCGLQCFDAPAMVINSEWFVELLQLCIEGLDVPSLPFIDFNWRFAVDQNLSRDDIEEKMGPHFSLMNRGEEFLLIRANDGTTAKFSFAYHKTDEGRALSCIARVNFFKLEQTRDWLAMCNRRLNH</sequence>
<evidence type="ECO:0000313" key="1">
    <source>
        <dbReference type="EMBL" id="GMS96561.1"/>
    </source>
</evidence>
<evidence type="ECO:0000313" key="2">
    <source>
        <dbReference type="Proteomes" id="UP001432027"/>
    </source>
</evidence>
<accession>A0AAV5TQE9</accession>